<reference evidence="2" key="2">
    <citation type="journal article" date="2024" name="Plant">
        <title>Genomic evolution and insights into agronomic trait innovations of Sesamum species.</title>
        <authorList>
            <person name="Miao H."/>
            <person name="Wang L."/>
            <person name="Qu L."/>
            <person name="Liu H."/>
            <person name="Sun Y."/>
            <person name="Le M."/>
            <person name="Wang Q."/>
            <person name="Wei S."/>
            <person name="Zheng Y."/>
            <person name="Lin W."/>
            <person name="Duan Y."/>
            <person name="Cao H."/>
            <person name="Xiong S."/>
            <person name="Wang X."/>
            <person name="Wei L."/>
            <person name="Li C."/>
            <person name="Ma Q."/>
            <person name="Ju M."/>
            <person name="Zhao R."/>
            <person name="Li G."/>
            <person name="Mu C."/>
            <person name="Tian Q."/>
            <person name="Mei H."/>
            <person name="Zhang T."/>
            <person name="Gao T."/>
            <person name="Zhang H."/>
        </authorList>
    </citation>
    <scope>NUCLEOTIDE SEQUENCE</scope>
    <source>
        <strain evidence="2">G02</strain>
    </source>
</reference>
<organism evidence="2">
    <name type="scientific">Sesamum radiatum</name>
    <name type="common">Black benniseed</name>
    <dbReference type="NCBI Taxonomy" id="300843"/>
    <lineage>
        <taxon>Eukaryota</taxon>
        <taxon>Viridiplantae</taxon>
        <taxon>Streptophyta</taxon>
        <taxon>Embryophyta</taxon>
        <taxon>Tracheophyta</taxon>
        <taxon>Spermatophyta</taxon>
        <taxon>Magnoliopsida</taxon>
        <taxon>eudicotyledons</taxon>
        <taxon>Gunneridae</taxon>
        <taxon>Pentapetalae</taxon>
        <taxon>asterids</taxon>
        <taxon>lamiids</taxon>
        <taxon>Lamiales</taxon>
        <taxon>Pedaliaceae</taxon>
        <taxon>Sesamum</taxon>
    </lineage>
</organism>
<feature type="domain" description="Retrotransposon Copia-like N-terminal" evidence="1">
    <location>
        <begin position="23"/>
        <end position="69"/>
    </location>
</feature>
<comment type="caution">
    <text evidence="2">The sequence shown here is derived from an EMBL/GenBank/DDBJ whole genome shotgun (WGS) entry which is preliminary data.</text>
</comment>
<accession>A0AAW2Q246</accession>
<reference evidence="2" key="1">
    <citation type="submission" date="2020-06" db="EMBL/GenBank/DDBJ databases">
        <authorList>
            <person name="Li T."/>
            <person name="Hu X."/>
            <person name="Zhang T."/>
            <person name="Song X."/>
            <person name="Zhang H."/>
            <person name="Dai N."/>
            <person name="Sheng W."/>
            <person name="Hou X."/>
            <person name="Wei L."/>
        </authorList>
    </citation>
    <scope>NUCLEOTIDE SEQUENCE</scope>
    <source>
        <strain evidence="2">G02</strain>
        <tissue evidence="2">Leaf</tissue>
    </source>
</reference>
<evidence type="ECO:0000313" key="2">
    <source>
        <dbReference type="EMBL" id="KAL0361774.1"/>
    </source>
</evidence>
<dbReference type="Pfam" id="PF14244">
    <property type="entry name" value="Retrotran_gag_3"/>
    <property type="match status" value="1"/>
</dbReference>
<dbReference type="InterPro" id="IPR029472">
    <property type="entry name" value="Copia-like_N"/>
</dbReference>
<dbReference type="PANTHER" id="PTHR37610">
    <property type="entry name" value="CCHC-TYPE DOMAIN-CONTAINING PROTEIN"/>
    <property type="match status" value="1"/>
</dbReference>
<dbReference type="EMBL" id="JACGWJ010000016">
    <property type="protein sequence ID" value="KAL0361774.1"/>
    <property type="molecule type" value="Genomic_DNA"/>
</dbReference>
<dbReference type="PANTHER" id="PTHR37610:SF40">
    <property type="entry name" value="OS01G0909600 PROTEIN"/>
    <property type="match status" value="1"/>
</dbReference>
<sequence length="111" mass="12463">MAETVLENKDNVEKLRQEVLKLHSSDHPGMTLVSVPLNKKNWIAWSRSVQIALGAKSKLSFIDGSCAKPVTTGEEHEQWRKTDCMVTSWLLNSISKDIVEAFMYTSSARAL</sequence>
<name>A0AAW2Q246_SESRA</name>
<protein>
    <recommendedName>
        <fullName evidence="1">Retrotransposon Copia-like N-terminal domain-containing protein</fullName>
    </recommendedName>
</protein>
<gene>
    <name evidence="2" type="ORF">Sradi_3861900</name>
</gene>
<proteinExistence type="predicted"/>
<dbReference type="AlphaFoldDB" id="A0AAW2Q246"/>
<evidence type="ECO:0000259" key="1">
    <source>
        <dbReference type="Pfam" id="PF14244"/>
    </source>
</evidence>